<dbReference type="InterPro" id="IPR045851">
    <property type="entry name" value="AMP-bd_C_sf"/>
</dbReference>
<reference evidence="3 4" key="1">
    <citation type="submission" date="2016-04" db="EMBL/GenBank/DDBJ databases">
        <authorList>
            <person name="Evans L.H."/>
            <person name="Alamgir A."/>
            <person name="Owens N."/>
            <person name="Weber N.D."/>
            <person name="Virtaneva K."/>
            <person name="Barbian K."/>
            <person name="Babar A."/>
            <person name="Rosenke K."/>
        </authorList>
    </citation>
    <scope>NUCLEOTIDE SEQUENCE [LARGE SCALE GENOMIC DNA]</scope>
    <source>
        <strain evidence="4">S5(T) (JCM 30642 \VKM B-2941)</strain>
    </source>
</reference>
<dbReference type="RefSeq" id="WP_148689694.1">
    <property type="nucleotide sequence ID" value="NZ_LT671858.1"/>
</dbReference>
<sequence length="534" mass="60460">MAYVKYELTLGNLLKSSTVRNPGQEIVDSEFGRTTFSKFGTDVTSLAKGLVKIGVEPGDKIGILDWDTINFLKSFYAVPMTGAILHTVNIRYPTELIYYTIQHAEDSYLILRDEIAKMFVEYKELFGFVKGWIIYRTSKEEINLPFNNVINFEDLLNSDENTPLPYISEDDTATLFYTSGTTGMPKGVSFTHRDIVLHAFSIANTVSDYPISLGSGDTLMPLVPMFHVHAWGLPQLFLLKGLKYVLPGRYNPEKILELMKSEKVSTTAMVPSILYMLLAAKNSSNILPSLNLRCIIGGGALTMELKNRAKSFNVTSIGAYGLSETAPLVSFSTLNSETWDLDDEEREKYEIKAGIPAPFVEIKILQSKSDVGTEVKKKFGEILVRSPYVAKEYYKDAEATKKLWAEGWLHTGDLGYIDEKGYLCIVDREKDAVKSGGEFIPTLILEDVVSLYDGIDRVAIIGKKDEKWGERPVAFYTSNNTIKKEEVDEFLKRFVEERRIEKFWMPDEYVKVDSFDMTSTGKVDKKKLREKYYS</sequence>
<evidence type="ECO:0000259" key="2">
    <source>
        <dbReference type="Pfam" id="PF13193"/>
    </source>
</evidence>
<evidence type="ECO:0000313" key="3">
    <source>
        <dbReference type="EMBL" id="SIM57013.1"/>
    </source>
</evidence>
<dbReference type="InterPro" id="IPR000873">
    <property type="entry name" value="AMP-dep_synth/lig_dom"/>
</dbReference>
<dbReference type="PROSITE" id="PS00455">
    <property type="entry name" value="AMP_BINDING"/>
    <property type="match status" value="1"/>
</dbReference>
<dbReference type="EMBL" id="LT671858">
    <property type="protein sequence ID" value="SIM57013.1"/>
    <property type="molecule type" value="Genomic_DNA"/>
</dbReference>
<dbReference type="PANTHER" id="PTHR43767">
    <property type="entry name" value="LONG-CHAIN-FATTY-ACID--COA LIGASE"/>
    <property type="match status" value="1"/>
</dbReference>
<feature type="domain" description="AMP-dependent synthetase/ligase" evidence="1">
    <location>
        <begin position="19"/>
        <end position="394"/>
    </location>
</feature>
<feature type="domain" description="AMP-binding enzyme C-terminal" evidence="2">
    <location>
        <begin position="445"/>
        <end position="522"/>
    </location>
</feature>
<dbReference type="SUPFAM" id="SSF56801">
    <property type="entry name" value="Acetyl-CoA synthetase-like"/>
    <property type="match status" value="1"/>
</dbReference>
<dbReference type="Pfam" id="PF00501">
    <property type="entry name" value="AMP-binding"/>
    <property type="match status" value="1"/>
</dbReference>
<dbReference type="Pfam" id="PF13193">
    <property type="entry name" value="AMP-binding_C"/>
    <property type="match status" value="1"/>
</dbReference>
<organism evidence="3 4">
    <name type="scientific">Cuniculiplasma divulgatum</name>
    <dbReference type="NCBI Taxonomy" id="1673428"/>
    <lineage>
        <taxon>Archaea</taxon>
        <taxon>Methanobacteriati</taxon>
        <taxon>Thermoplasmatota</taxon>
        <taxon>Thermoplasmata</taxon>
        <taxon>Thermoplasmatales</taxon>
        <taxon>Cuniculiplasmataceae</taxon>
        <taxon>Cuniculiplasma</taxon>
    </lineage>
</organism>
<dbReference type="InterPro" id="IPR025110">
    <property type="entry name" value="AMP-bd_C"/>
</dbReference>
<dbReference type="Proteomes" id="UP000195607">
    <property type="component" value="Chromosome I"/>
</dbReference>
<dbReference type="GO" id="GO:0016877">
    <property type="term" value="F:ligase activity, forming carbon-sulfur bonds"/>
    <property type="evidence" value="ECO:0007669"/>
    <property type="project" value="UniProtKB-ARBA"/>
</dbReference>
<proteinExistence type="predicted"/>
<protein>
    <submittedName>
        <fullName evidence="3">Fatty-acyl-CoA synthase</fullName>
    </submittedName>
</protein>
<dbReference type="GeneID" id="41588119"/>
<dbReference type="InterPro" id="IPR020845">
    <property type="entry name" value="AMP-binding_CS"/>
</dbReference>
<evidence type="ECO:0000259" key="1">
    <source>
        <dbReference type="Pfam" id="PF00501"/>
    </source>
</evidence>
<gene>
    <name evidence="3" type="ORF">CSP5_0845</name>
</gene>
<dbReference type="Gene3D" id="3.30.300.30">
    <property type="match status" value="1"/>
</dbReference>
<name>A0A1N5U869_9ARCH</name>
<dbReference type="InterPro" id="IPR050237">
    <property type="entry name" value="ATP-dep_AMP-bd_enzyme"/>
</dbReference>
<accession>A0A1N5U869</accession>
<dbReference type="NCBIfam" id="NF004837">
    <property type="entry name" value="PRK06187.1"/>
    <property type="match status" value="1"/>
</dbReference>
<dbReference type="Gene3D" id="3.40.50.12780">
    <property type="entry name" value="N-terminal domain of ligase-like"/>
    <property type="match status" value="1"/>
</dbReference>
<dbReference type="PANTHER" id="PTHR43767:SF11">
    <property type="entry name" value="MEDIUM-CHAIN-FATTY-ACID--COA LIGASE"/>
    <property type="match status" value="1"/>
</dbReference>
<dbReference type="AlphaFoldDB" id="A0A1N5U869"/>
<evidence type="ECO:0000313" key="4">
    <source>
        <dbReference type="Proteomes" id="UP000195607"/>
    </source>
</evidence>
<dbReference type="InterPro" id="IPR042099">
    <property type="entry name" value="ANL_N_sf"/>
</dbReference>